<feature type="region of interest" description="Disordered" evidence="1">
    <location>
        <begin position="1"/>
        <end position="28"/>
    </location>
</feature>
<organism evidence="2 3">
    <name type="scientific">Paragonimus skrjabini miyazakii</name>
    <dbReference type="NCBI Taxonomy" id="59628"/>
    <lineage>
        <taxon>Eukaryota</taxon>
        <taxon>Metazoa</taxon>
        <taxon>Spiralia</taxon>
        <taxon>Lophotrochozoa</taxon>
        <taxon>Platyhelminthes</taxon>
        <taxon>Trematoda</taxon>
        <taxon>Digenea</taxon>
        <taxon>Plagiorchiida</taxon>
        <taxon>Troglotremata</taxon>
        <taxon>Troglotrematidae</taxon>
        <taxon>Paragonimus</taxon>
    </lineage>
</organism>
<accession>A0A8S9YEN5</accession>
<comment type="caution">
    <text evidence="2">The sequence shown here is derived from an EMBL/GenBank/DDBJ whole genome shotgun (WGS) entry which is preliminary data.</text>
</comment>
<sequence length="128" mass="14275">MAHWLAHNRPIARTATSHSGGNGHPNENLTVITVQSMENERTGVAITEASETQEWAQMQSDDPDLHPIYQRLLQGQRRPTKQEVAETSWEHTLSNEVSSKFGSVSTSSDGCELKLAQIRIQQLELQLA</sequence>
<name>A0A8S9YEN5_9TREM</name>
<evidence type="ECO:0000313" key="2">
    <source>
        <dbReference type="EMBL" id="KAF7237527.1"/>
    </source>
</evidence>
<keyword evidence="3" id="KW-1185">Reference proteome</keyword>
<protein>
    <submittedName>
        <fullName evidence="2">Uncharacterized protein</fullName>
    </submittedName>
</protein>
<dbReference type="Proteomes" id="UP000822476">
    <property type="component" value="Unassembled WGS sequence"/>
</dbReference>
<evidence type="ECO:0000313" key="3">
    <source>
        <dbReference type="Proteomes" id="UP000822476"/>
    </source>
</evidence>
<evidence type="ECO:0000256" key="1">
    <source>
        <dbReference type="SAM" id="MobiDB-lite"/>
    </source>
</evidence>
<dbReference type="AlphaFoldDB" id="A0A8S9YEN5"/>
<proteinExistence type="predicted"/>
<gene>
    <name evidence="2" type="ORF">EG68_10818</name>
</gene>
<reference evidence="2" key="1">
    <citation type="submission" date="2019-07" db="EMBL/GenBank/DDBJ databases">
        <title>Annotation for the trematode Paragonimus miyazaki's.</title>
        <authorList>
            <person name="Choi Y.-J."/>
        </authorList>
    </citation>
    <scope>NUCLEOTIDE SEQUENCE</scope>
    <source>
        <strain evidence="2">Japan</strain>
    </source>
</reference>
<dbReference type="EMBL" id="JTDE01007762">
    <property type="protein sequence ID" value="KAF7237527.1"/>
    <property type="molecule type" value="Genomic_DNA"/>
</dbReference>
<feature type="compositionally biased region" description="Polar residues" evidence="1">
    <location>
        <begin position="14"/>
        <end position="28"/>
    </location>
</feature>